<feature type="transmembrane region" description="Helical" evidence="8">
    <location>
        <begin position="369"/>
        <end position="396"/>
    </location>
</feature>
<feature type="transmembrane region" description="Helical" evidence="8">
    <location>
        <begin position="408"/>
        <end position="428"/>
    </location>
</feature>
<dbReference type="PANTHER" id="PTHR33908">
    <property type="entry name" value="MANNOSYLTRANSFERASE YKCB-RELATED"/>
    <property type="match status" value="1"/>
</dbReference>
<feature type="transmembrane region" description="Helical" evidence="8">
    <location>
        <begin position="292"/>
        <end position="312"/>
    </location>
</feature>
<evidence type="ECO:0008006" key="11">
    <source>
        <dbReference type="Google" id="ProtNLM"/>
    </source>
</evidence>
<evidence type="ECO:0000256" key="4">
    <source>
        <dbReference type="ARBA" id="ARBA00022679"/>
    </source>
</evidence>
<evidence type="ECO:0000256" key="3">
    <source>
        <dbReference type="ARBA" id="ARBA00022676"/>
    </source>
</evidence>
<keyword evidence="2" id="KW-1003">Cell membrane</keyword>
<keyword evidence="7 8" id="KW-0472">Membrane</keyword>
<dbReference type="PANTHER" id="PTHR33908:SF11">
    <property type="entry name" value="MEMBRANE PROTEIN"/>
    <property type="match status" value="1"/>
</dbReference>
<feature type="transmembrane region" description="Helical" evidence="8">
    <location>
        <begin position="12"/>
        <end position="33"/>
    </location>
</feature>
<feature type="transmembrane region" description="Helical" evidence="8">
    <location>
        <begin position="188"/>
        <end position="207"/>
    </location>
</feature>
<protein>
    <recommendedName>
        <fullName evidence="11">Glycosyltransferase RgtA/B/C/D-like domain-containing protein</fullName>
    </recommendedName>
</protein>
<organism evidence="9 10">
    <name type="scientific">Candidatus Andersenbacteria bacterium RIFCSPHIGHO2_12_FULL_45_11b</name>
    <dbReference type="NCBI Taxonomy" id="1797282"/>
    <lineage>
        <taxon>Bacteria</taxon>
        <taxon>Candidatus Anderseniibacteriota</taxon>
    </lineage>
</organism>
<evidence type="ECO:0000256" key="5">
    <source>
        <dbReference type="ARBA" id="ARBA00022692"/>
    </source>
</evidence>
<dbReference type="EMBL" id="MHHS01000006">
    <property type="protein sequence ID" value="OGY37543.1"/>
    <property type="molecule type" value="Genomic_DNA"/>
</dbReference>
<feature type="transmembrane region" description="Helical" evidence="8">
    <location>
        <begin position="484"/>
        <end position="502"/>
    </location>
</feature>
<sequence>MIRINHFAAEYIFVGGLVLLLGIMLFPVLVVRVQNPPKEDEKYIRRIYDNHSVGQVFVHDYYRIKGIDVVVRANSARMALLIASDARGTRLGEVSLSLTSNDQWISIPFKKSLPKGTDTVTFTTEAGTSIDNAILLRVQPDSTLYDMGNMVVDGTTSYGDIAFRAIERLPVWRAILVWGQVNATSMRATMFLVVQGVAGAGVLFALMSMRIKRFASAHLVISVLAIFIIALIVRAPYVEKIQGVFGGDAFNYMSKGYALLHGGDPFAADPRKGILYSLLLIPGFLTSDPLVWSRWVGIVAAALTAGLVPLVGRRMGMPLGIALMAGVLTACSEELIWEAPSGLAMTLFTLLILFSVYAYLQIARSQRWLWVLAASAGLTMLTRFEGALVGAVLLPAAWVRYRIPWKKMIWPVVLAGLLMALPLSSLLWSGKSGIRTPQDIANDDGLFLVHSIWDEQLELNIERSYEFFTNVWVWKGENMNIAQWLGIGLASGFAVIILQYALPRRHSYLFSAIGALSAGAFLFFLAMNNELNKFLIVAMLYILTGIGIVLFVKKRPVDAFAMLLAIATQIAVIIWVLPKTRYFLPTIPFLYLFLAYGIHTLIPSKKKIVQFAVMAIMAAAAIFFLVDSRNVLDKRAEKYNNQAQDNHVMLGALRDLRASHMRIGAPDLEELDVAMYIPRSDLFVFKPSGSNNLADQELQFIKQNNMQYLFERDRKPQWQIVREHPELFANTKTYTTKNGDSKVFVYQVRGD</sequence>
<evidence type="ECO:0000256" key="2">
    <source>
        <dbReference type="ARBA" id="ARBA00022475"/>
    </source>
</evidence>
<feature type="transmembrane region" description="Helical" evidence="8">
    <location>
        <begin position="343"/>
        <end position="362"/>
    </location>
</feature>
<dbReference type="GO" id="GO:0009103">
    <property type="term" value="P:lipopolysaccharide biosynthetic process"/>
    <property type="evidence" value="ECO:0007669"/>
    <property type="project" value="UniProtKB-ARBA"/>
</dbReference>
<feature type="transmembrane region" description="Helical" evidence="8">
    <location>
        <begin position="559"/>
        <end position="577"/>
    </location>
</feature>
<keyword evidence="4" id="KW-0808">Transferase</keyword>
<keyword evidence="5 8" id="KW-0812">Transmembrane</keyword>
<feature type="transmembrane region" description="Helical" evidence="8">
    <location>
        <begin position="534"/>
        <end position="553"/>
    </location>
</feature>
<keyword evidence="6 8" id="KW-1133">Transmembrane helix</keyword>
<dbReference type="GO" id="GO:0016763">
    <property type="term" value="F:pentosyltransferase activity"/>
    <property type="evidence" value="ECO:0007669"/>
    <property type="project" value="TreeGrafter"/>
</dbReference>
<dbReference type="InterPro" id="IPR050297">
    <property type="entry name" value="LipidA_mod_glycosyltrf_83"/>
</dbReference>
<feature type="transmembrane region" description="Helical" evidence="8">
    <location>
        <begin position="582"/>
        <end position="602"/>
    </location>
</feature>
<dbReference type="AlphaFoldDB" id="A0A1G1XBV2"/>
<dbReference type="Proteomes" id="UP000177941">
    <property type="component" value="Unassembled WGS sequence"/>
</dbReference>
<dbReference type="GO" id="GO:0005886">
    <property type="term" value="C:plasma membrane"/>
    <property type="evidence" value="ECO:0007669"/>
    <property type="project" value="UniProtKB-SubCell"/>
</dbReference>
<feature type="transmembrane region" description="Helical" evidence="8">
    <location>
        <begin position="508"/>
        <end position="527"/>
    </location>
</feature>
<accession>A0A1G1XBV2</accession>
<evidence type="ECO:0000313" key="9">
    <source>
        <dbReference type="EMBL" id="OGY37543.1"/>
    </source>
</evidence>
<evidence type="ECO:0000256" key="7">
    <source>
        <dbReference type="ARBA" id="ARBA00023136"/>
    </source>
</evidence>
<feature type="transmembrane region" description="Helical" evidence="8">
    <location>
        <begin position="319"/>
        <end position="337"/>
    </location>
</feature>
<gene>
    <name evidence="9" type="ORF">A3E36_04745</name>
</gene>
<comment type="subcellular location">
    <subcellularLocation>
        <location evidence="1">Cell membrane</location>
        <topology evidence="1">Multi-pass membrane protein</topology>
    </subcellularLocation>
</comment>
<evidence type="ECO:0000313" key="10">
    <source>
        <dbReference type="Proteomes" id="UP000177941"/>
    </source>
</evidence>
<proteinExistence type="predicted"/>
<evidence type="ECO:0000256" key="8">
    <source>
        <dbReference type="SAM" id="Phobius"/>
    </source>
</evidence>
<evidence type="ECO:0000256" key="1">
    <source>
        <dbReference type="ARBA" id="ARBA00004651"/>
    </source>
</evidence>
<feature type="transmembrane region" description="Helical" evidence="8">
    <location>
        <begin position="608"/>
        <end position="626"/>
    </location>
</feature>
<comment type="caution">
    <text evidence="9">The sequence shown here is derived from an EMBL/GenBank/DDBJ whole genome shotgun (WGS) entry which is preliminary data.</text>
</comment>
<evidence type="ECO:0000256" key="6">
    <source>
        <dbReference type="ARBA" id="ARBA00022989"/>
    </source>
</evidence>
<feature type="transmembrane region" description="Helical" evidence="8">
    <location>
        <begin position="219"/>
        <end position="237"/>
    </location>
</feature>
<name>A0A1G1XBV2_9BACT</name>
<keyword evidence="3" id="KW-0328">Glycosyltransferase</keyword>
<reference evidence="9 10" key="1">
    <citation type="journal article" date="2016" name="Nat. Commun.">
        <title>Thousands of microbial genomes shed light on interconnected biogeochemical processes in an aquifer system.</title>
        <authorList>
            <person name="Anantharaman K."/>
            <person name="Brown C.T."/>
            <person name="Hug L.A."/>
            <person name="Sharon I."/>
            <person name="Castelle C.J."/>
            <person name="Probst A.J."/>
            <person name="Thomas B.C."/>
            <person name="Singh A."/>
            <person name="Wilkins M.J."/>
            <person name="Karaoz U."/>
            <person name="Brodie E.L."/>
            <person name="Williams K.H."/>
            <person name="Hubbard S.S."/>
            <person name="Banfield J.F."/>
        </authorList>
    </citation>
    <scope>NUCLEOTIDE SEQUENCE [LARGE SCALE GENOMIC DNA]</scope>
</reference>